<proteinExistence type="inferred from homology"/>
<evidence type="ECO:0000256" key="5">
    <source>
        <dbReference type="SAM" id="SignalP"/>
    </source>
</evidence>
<dbReference type="ESTHER" id="parti-a0a0n5a6r4">
    <property type="family name" value="Cholinesterase-like"/>
</dbReference>
<sequence>MLIYSLVILLPLVFGYTYKEKKIQTKHGTLSGTSFIFNTQRVTQYLGVPYAKAPTGEFRFKPPRPLDKPEWDGVYHATKVANTCPQKIKTTGFYNLDSQVPENEVSEDCLQLNMWVPNPTNAHVMVFFFGGQYNFGSPSTRALNGSILARKTGTIVIHVNYRVGIFGFGYLGNGTQIPGNMGLLDQQLALKWISENIRYFGGSPIRVTIWGHDAGAASATAHMFAPGSVRYFKRMILLSGTIRNPWASISNKYAEQNTLDVAKKLKCKGKADKILECLQKAPVNKLIEYSLQVRQKDQEPVFYSFAPVKSDNLFFKGSLTYKLRTKKFKKDADIWIGKGINEATLFMPQLLYDEPYNCKFNPKLDGEDKKNQCILKKEHFKQVVLKFIGKKLIKGDYERIEEEYNKLNITEPRDRVAAFLSDYLFECDIIRFTDDYISKSSKYTYFYHYERQSLLNKFPKWMGIFHGIELEQTFSLPLLFPKIYGTRGRFIRERKYSHKISKMMGYFAKKGVPGCLWRKYKKGKEYGGIYENNLTLVGPKRSRAVPKRTCKVLQSILG</sequence>
<organism evidence="7 8">
    <name type="scientific">Parastrongyloides trichosuri</name>
    <name type="common">Possum-specific nematode worm</name>
    <dbReference type="NCBI Taxonomy" id="131310"/>
    <lineage>
        <taxon>Eukaryota</taxon>
        <taxon>Metazoa</taxon>
        <taxon>Ecdysozoa</taxon>
        <taxon>Nematoda</taxon>
        <taxon>Chromadorea</taxon>
        <taxon>Rhabditida</taxon>
        <taxon>Tylenchina</taxon>
        <taxon>Panagrolaimomorpha</taxon>
        <taxon>Strongyloidoidea</taxon>
        <taxon>Strongyloididae</taxon>
        <taxon>Parastrongyloides</taxon>
    </lineage>
</organism>
<dbReference type="WBParaSite" id="PTRK_0001768400.1">
    <property type="protein sequence ID" value="PTRK_0001768400.1"/>
    <property type="gene ID" value="PTRK_0001768400"/>
</dbReference>
<dbReference type="PANTHER" id="PTHR43918:SF15">
    <property type="entry name" value="CARBOXYLIC ESTER HYDROLASE"/>
    <property type="match status" value="1"/>
</dbReference>
<evidence type="ECO:0000256" key="2">
    <source>
        <dbReference type="ARBA" id="ARBA00022487"/>
    </source>
</evidence>
<dbReference type="GO" id="GO:0005615">
    <property type="term" value="C:extracellular space"/>
    <property type="evidence" value="ECO:0007669"/>
    <property type="project" value="TreeGrafter"/>
</dbReference>
<keyword evidence="4" id="KW-1015">Disulfide bond</keyword>
<evidence type="ECO:0000313" key="7">
    <source>
        <dbReference type="Proteomes" id="UP000038045"/>
    </source>
</evidence>
<dbReference type="PANTHER" id="PTHR43918">
    <property type="entry name" value="ACETYLCHOLINESTERASE"/>
    <property type="match status" value="1"/>
</dbReference>
<dbReference type="STRING" id="131310.A0A0N5A6R4"/>
<evidence type="ECO:0000256" key="3">
    <source>
        <dbReference type="ARBA" id="ARBA00022801"/>
    </source>
</evidence>
<dbReference type="SUPFAM" id="SSF53474">
    <property type="entry name" value="alpha/beta-Hydrolases"/>
    <property type="match status" value="1"/>
</dbReference>
<dbReference type="GO" id="GO:0005886">
    <property type="term" value="C:plasma membrane"/>
    <property type="evidence" value="ECO:0007669"/>
    <property type="project" value="TreeGrafter"/>
</dbReference>
<feature type="signal peptide" evidence="5">
    <location>
        <begin position="1"/>
        <end position="15"/>
    </location>
</feature>
<dbReference type="Pfam" id="PF00135">
    <property type="entry name" value="COesterase"/>
    <property type="match status" value="1"/>
</dbReference>
<keyword evidence="5" id="KW-0732">Signal</keyword>
<evidence type="ECO:0000256" key="1">
    <source>
        <dbReference type="ARBA" id="ARBA00005964"/>
    </source>
</evidence>
<keyword evidence="7" id="KW-1185">Reference proteome</keyword>
<keyword evidence="2" id="KW-0719">Serine esterase</keyword>
<dbReference type="PRINTS" id="PR00878">
    <property type="entry name" value="CHOLNESTRASE"/>
</dbReference>
<dbReference type="GO" id="GO:0019695">
    <property type="term" value="P:choline metabolic process"/>
    <property type="evidence" value="ECO:0007669"/>
    <property type="project" value="TreeGrafter"/>
</dbReference>
<dbReference type="Proteomes" id="UP000038045">
    <property type="component" value="Unplaced"/>
</dbReference>
<feature type="chain" id="PRO_5013017560" evidence="5">
    <location>
        <begin position="16"/>
        <end position="558"/>
    </location>
</feature>
<dbReference type="InterPro" id="IPR000997">
    <property type="entry name" value="Cholinesterase"/>
</dbReference>
<evidence type="ECO:0000313" key="8">
    <source>
        <dbReference type="WBParaSite" id="PTRK_0001768400.1"/>
    </source>
</evidence>
<reference evidence="8" key="1">
    <citation type="submission" date="2017-02" db="UniProtKB">
        <authorList>
            <consortium name="WormBaseParasite"/>
        </authorList>
    </citation>
    <scope>IDENTIFICATION</scope>
</reference>
<dbReference type="GO" id="GO:0006581">
    <property type="term" value="P:acetylcholine catabolic process"/>
    <property type="evidence" value="ECO:0007669"/>
    <property type="project" value="TreeGrafter"/>
</dbReference>
<accession>A0A0N5A6R4</accession>
<dbReference type="InterPro" id="IPR002018">
    <property type="entry name" value="CarbesteraseB"/>
</dbReference>
<dbReference type="InterPro" id="IPR029058">
    <property type="entry name" value="AB_hydrolase_fold"/>
</dbReference>
<comment type="similarity">
    <text evidence="1">Belongs to the type-B carboxylesterase/lipase family.</text>
</comment>
<protein>
    <submittedName>
        <fullName evidence="8">Acetylcholinesterase</fullName>
    </submittedName>
</protein>
<dbReference type="AlphaFoldDB" id="A0A0N5A6R4"/>
<dbReference type="Gene3D" id="3.40.50.1820">
    <property type="entry name" value="alpha/beta hydrolase"/>
    <property type="match status" value="1"/>
</dbReference>
<feature type="domain" description="Carboxylesterase type B" evidence="6">
    <location>
        <begin position="20"/>
        <end position="524"/>
    </location>
</feature>
<keyword evidence="3" id="KW-0378">Hydrolase</keyword>
<evidence type="ECO:0000256" key="4">
    <source>
        <dbReference type="ARBA" id="ARBA00023157"/>
    </source>
</evidence>
<evidence type="ECO:0000259" key="6">
    <source>
        <dbReference type="Pfam" id="PF00135"/>
    </source>
</evidence>
<name>A0A0N5A6R4_PARTI</name>
<dbReference type="GO" id="GO:0003990">
    <property type="term" value="F:acetylcholinesterase activity"/>
    <property type="evidence" value="ECO:0007669"/>
    <property type="project" value="TreeGrafter"/>
</dbReference>
<dbReference type="InterPro" id="IPR050654">
    <property type="entry name" value="AChE-related_enzymes"/>
</dbReference>